<name>A0A9P6CL44_9AGAR</name>
<evidence type="ECO:0000313" key="3">
    <source>
        <dbReference type="EMBL" id="KAF9470706.1"/>
    </source>
</evidence>
<feature type="region of interest" description="Disordered" evidence="1">
    <location>
        <begin position="1"/>
        <end position="108"/>
    </location>
</feature>
<keyword evidence="4" id="KW-1185">Reference proteome</keyword>
<feature type="domain" description="CxC2-like cysteine cluster KDZ transposase-associated" evidence="2">
    <location>
        <begin position="190"/>
        <end position="293"/>
    </location>
</feature>
<dbReference type="AlphaFoldDB" id="A0A9P6CL44"/>
<dbReference type="InterPro" id="IPR041457">
    <property type="entry name" value="CxC2_KDZ-assoc"/>
</dbReference>
<protein>
    <recommendedName>
        <fullName evidence="2">CxC2-like cysteine cluster KDZ transposase-associated domain-containing protein</fullName>
    </recommendedName>
</protein>
<dbReference type="EMBL" id="MU155872">
    <property type="protein sequence ID" value="KAF9470706.1"/>
    <property type="molecule type" value="Genomic_DNA"/>
</dbReference>
<sequence length="700" mass="79145">MSSSKRPSNDVLPGQPRKKNKFSSRNAMDPKASIRASSLRILSNGKVSSKKMSLKEETPQETAFDSTSLPVNDINDQASCPTVTEESPSEQDSGTRTSKQKQPSTNSSKLNEWLQFQETFLLEILRRYGLGDSLKDSTCASCHSNTGRFRCSDCSLSCLRCSECLVDVHRENPLHRIEEWNGYFFEKRQLKDLGLRIQLGHGGQPCPCPSSKSDFVVFHVNGFHRVGIDFCDCANPPHSRVQLLRMGWFPATFDRPKTAFTFDLLRLFQKVTLQGKTTLYDFYHAIVQLTDTLQLEKSTDRYTEFQRAYHLWRHLSSLKHAARGHDPAGAAATSQGELVIECPACPHPGKNLPEEWEDVQPKDHFLYTFFLAIDANFKLKQKERGITDIELAPGWGCYVESSRYDKHVNLHAKEADVNSCRSEHNAIARADTAIPGYAVNAVGLGLCSRHSLIRGNGVVDLRKGEKFCSMDYMVLSALAGVNVSRVLVSYDIGCQWSKNLQQRIAKYSDDLNLPENIRLEVGIPSWHVNGHGAFCRNNYSLSYLPGVGRTCGEDVEITWSQTNSLAPSTREMGPGARKETLNDHWNGWNLRKVVGFRTLFLKRFRDACMMRKKHAEIFQTFTETFKVETIAKWRKMVDDWIDDRTKPNPYEEPNNTTTLQDVRLELAKEDAEAASSGISPPHKISLTEFLTDGLELEEQQ</sequence>
<evidence type="ECO:0000259" key="2">
    <source>
        <dbReference type="Pfam" id="PF18803"/>
    </source>
</evidence>
<accession>A0A9P6CL44</accession>
<evidence type="ECO:0000313" key="4">
    <source>
        <dbReference type="Proteomes" id="UP000807469"/>
    </source>
</evidence>
<organism evidence="3 4">
    <name type="scientific">Pholiota conissans</name>
    <dbReference type="NCBI Taxonomy" id="109636"/>
    <lineage>
        <taxon>Eukaryota</taxon>
        <taxon>Fungi</taxon>
        <taxon>Dikarya</taxon>
        <taxon>Basidiomycota</taxon>
        <taxon>Agaricomycotina</taxon>
        <taxon>Agaricomycetes</taxon>
        <taxon>Agaricomycetidae</taxon>
        <taxon>Agaricales</taxon>
        <taxon>Agaricineae</taxon>
        <taxon>Strophariaceae</taxon>
        <taxon>Pholiota</taxon>
    </lineage>
</organism>
<comment type="caution">
    <text evidence="3">The sequence shown here is derived from an EMBL/GenBank/DDBJ whole genome shotgun (WGS) entry which is preliminary data.</text>
</comment>
<dbReference type="InterPro" id="IPR040521">
    <property type="entry name" value="KDZ"/>
</dbReference>
<dbReference type="Proteomes" id="UP000807469">
    <property type="component" value="Unassembled WGS sequence"/>
</dbReference>
<dbReference type="CDD" id="cd19757">
    <property type="entry name" value="Bbox1"/>
    <property type="match status" value="1"/>
</dbReference>
<reference evidence="3" key="1">
    <citation type="submission" date="2020-11" db="EMBL/GenBank/DDBJ databases">
        <authorList>
            <consortium name="DOE Joint Genome Institute"/>
            <person name="Ahrendt S."/>
            <person name="Riley R."/>
            <person name="Andreopoulos W."/>
            <person name="Labutti K."/>
            <person name="Pangilinan J."/>
            <person name="Ruiz-Duenas F.J."/>
            <person name="Barrasa J.M."/>
            <person name="Sanchez-Garcia M."/>
            <person name="Camarero S."/>
            <person name="Miyauchi S."/>
            <person name="Serrano A."/>
            <person name="Linde D."/>
            <person name="Babiker R."/>
            <person name="Drula E."/>
            <person name="Ayuso-Fernandez I."/>
            <person name="Pacheco R."/>
            <person name="Padilla G."/>
            <person name="Ferreira P."/>
            <person name="Barriuso J."/>
            <person name="Kellner H."/>
            <person name="Castanera R."/>
            <person name="Alfaro M."/>
            <person name="Ramirez L."/>
            <person name="Pisabarro A.G."/>
            <person name="Kuo A."/>
            <person name="Tritt A."/>
            <person name="Lipzen A."/>
            <person name="He G."/>
            <person name="Yan M."/>
            <person name="Ng V."/>
            <person name="Cullen D."/>
            <person name="Martin F."/>
            <person name="Rosso M.-N."/>
            <person name="Henrissat B."/>
            <person name="Hibbett D."/>
            <person name="Martinez A.T."/>
            <person name="Grigoriev I.V."/>
        </authorList>
    </citation>
    <scope>NUCLEOTIDE SEQUENCE</scope>
    <source>
        <strain evidence="3">CIRM-BRFM 674</strain>
    </source>
</reference>
<proteinExistence type="predicted"/>
<dbReference type="Pfam" id="PF18803">
    <property type="entry name" value="CxC2"/>
    <property type="match status" value="1"/>
</dbReference>
<dbReference type="OrthoDB" id="2804062at2759"/>
<dbReference type="Pfam" id="PF18758">
    <property type="entry name" value="KDZ"/>
    <property type="match status" value="1"/>
</dbReference>
<dbReference type="PANTHER" id="PTHR33096">
    <property type="entry name" value="CXC2 DOMAIN-CONTAINING PROTEIN"/>
    <property type="match status" value="1"/>
</dbReference>
<evidence type="ECO:0000256" key="1">
    <source>
        <dbReference type="SAM" id="MobiDB-lite"/>
    </source>
</evidence>
<dbReference type="PANTHER" id="PTHR33096:SF1">
    <property type="entry name" value="CXC1-LIKE CYSTEINE CLUSTER ASSOCIATED WITH KDZ TRANSPOSASES DOMAIN-CONTAINING PROTEIN"/>
    <property type="match status" value="1"/>
</dbReference>
<feature type="compositionally biased region" description="Polar residues" evidence="1">
    <location>
        <begin position="60"/>
        <end position="108"/>
    </location>
</feature>
<gene>
    <name evidence="3" type="ORF">BDN70DRAFT_939490</name>
</gene>